<reference evidence="6 7" key="1">
    <citation type="submission" date="2017-02" db="EMBL/GenBank/DDBJ databases">
        <authorList>
            <person name="Peterson S.W."/>
        </authorList>
    </citation>
    <scope>NUCLEOTIDE SEQUENCE [LARGE SCALE GENOMIC DNA]</scope>
    <source>
        <strain evidence="6 7">VKM Ac-2059</strain>
    </source>
</reference>
<dbReference type="InterPro" id="IPR000914">
    <property type="entry name" value="SBP_5_dom"/>
</dbReference>
<comment type="similarity">
    <text evidence="2">Belongs to the bacterial solute-binding protein 5 family.</text>
</comment>
<dbReference type="InterPro" id="IPR023765">
    <property type="entry name" value="SBP_5_CS"/>
</dbReference>
<dbReference type="EMBL" id="FUZP01000003">
    <property type="protein sequence ID" value="SKC69577.1"/>
    <property type="molecule type" value="Genomic_DNA"/>
</dbReference>
<dbReference type="Pfam" id="PF00496">
    <property type="entry name" value="SBP_bac_5"/>
    <property type="match status" value="1"/>
</dbReference>
<keyword evidence="7" id="KW-1185">Reference proteome</keyword>
<dbReference type="PROSITE" id="PS01040">
    <property type="entry name" value="SBP_BACTERIAL_5"/>
    <property type="match status" value="1"/>
</dbReference>
<feature type="domain" description="Solute-binding protein family 5" evidence="5">
    <location>
        <begin position="107"/>
        <end position="455"/>
    </location>
</feature>
<evidence type="ECO:0000256" key="3">
    <source>
        <dbReference type="ARBA" id="ARBA00022729"/>
    </source>
</evidence>
<name>A0A1T5L0N0_9MICO</name>
<evidence type="ECO:0000256" key="4">
    <source>
        <dbReference type="SAM" id="MobiDB-lite"/>
    </source>
</evidence>
<dbReference type="GO" id="GO:0015833">
    <property type="term" value="P:peptide transport"/>
    <property type="evidence" value="ECO:0007669"/>
    <property type="project" value="TreeGrafter"/>
</dbReference>
<dbReference type="CDD" id="cd08509">
    <property type="entry name" value="PBP2_TmCBP_oligosaccharides_like"/>
    <property type="match status" value="1"/>
</dbReference>
<dbReference type="GO" id="GO:1904680">
    <property type="term" value="F:peptide transmembrane transporter activity"/>
    <property type="evidence" value="ECO:0007669"/>
    <property type="project" value="TreeGrafter"/>
</dbReference>
<dbReference type="InterPro" id="IPR030678">
    <property type="entry name" value="Peptide/Ni-bd"/>
</dbReference>
<dbReference type="Gene3D" id="3.90.76.10">
    <property type="entry name" value="Dipeptide-binding Protein, Domain 1"/>
    <property type="match status" value="1"/>
</dbReference>
<dbReference type="PANTHER" id="PTHR30290">
    <property type="entry name" value="PERIPLASMIC BINDING COMPONENT OF ABC TRANSPORTER"/>
    <property type="match status" value="1"/>
</dbReference>
<evidence type="ECO:0000256" key="1">
    <source>
        <dbReference type="ARBA" id="ARBA00004193"/>
    </source>
</evidence>
<gene>
    <name evidence="6" type="ORF">SAMN06309945_2840</name>
</gene>
<dbReference type="PIRSF" id="PIRSF002741">
    <property type="entry name" value="MppA"/>
    <property type="match status" value="1"/>
</dbReference>
<evidence type="ECO:0000256" key="2">
    <source>
        <dbReference type="ARBA" id="ARBA00005695"/>
    </source>
</evidence>
<accession>A0A1T5L0N0</accession>
<evidence type="ECO:0000313" key="6">
    <source>
        <dbReference type="EMBL" id="SKC69577.1"/>
    </source>
</evidence>
<proteinExistence type="inferred from homology"/>
<dbReference type="Proteomes" id="UP000190857">
    <property type="component" value="Unassembled WGS sequence"/>
</dbReference>
<dbReference type="Gene3D" id="3.10.105.10">
    <property type="entry name" value="Dipeptide-binding Protein, Domain 3"/>
    <property type="match status" value="1"/>
</dbReference>
<dbReference type="GO" id="GO:0043190">
    <property type="term" value="C:ATP-binding cassette (ABC) transporter complex"/>
    <property type="evidence" value="ECO:0007669"/>
    <property type="project" value="InterPro"/>
</dbReference>
<comment type="subcellular location">
    <subcellularLocation>
        <location evidence="1">Cell membrane</location>
        <topology evidence="1">Lipid-anchor</topology>
    </subcellularLocation>
</comment>
<evidence type="ECO:0000259" key="5">
    <source>
        <dbReference type="Pfam" id="PF00496"/>
    </source>
</evidence>
<dbReference type="Gene3D" id="3.40.190.10">
    <property type="entry name" value="Periplasmic binding protein-like II"/>
    <property type="match status" value="1"/>
</dbReference>
<sequence length="573" mass="63335">MSMTHTPRRESRADNPVRSGPRRPRRRARAAAVALLTAVALVASGCSIQIESQPDPSIPDDTMLIGADNGSPMFEKNFNPYLANKRIGAFYIYEPLTVINNLDGKGTPWLAASTEQPDASTIVFTLREGVKWSDGKAFTARDVDFTFQLLKKYPTLDMLGAWQYIDTVETSGNTVTIHLSQPDVPAANLIAQTRIVPEHIWKDVKDPGTFRNVEPVGTGPYTLGNFAPQQYTLDKNKRYWQADKVAAEHLVLPASNTQLDTVSKGYDWAYQYISDVEGTWGAANKDNKYWFPPGGTIAMLPNLTKAPFNDINFRQGLSHAIDRDKIADAATEGYMQGAGQNNLLLPNQKDFLSPDLPNDGKVTQNTALALEYFAKAGYTPRDGKLVDAAGKPLEFSLMTANGYTDWLRAVQQIQKQLGDIGITVKVVQPQPAAYQLAMRNGEYDMTIGAIGGTGDVYRDFNGLLSSEFVVPAGEEATNNFERFSDPAVDDILAKFRVAIDEKDQLDYGYQLQKVMYDQVPAIGVYYGGSWGLYNTTKFTGWPTAENPYASLMTYESTPLLIFTSLKKTQKDGE</sequence>
<dbReference type="AlphaFoldDB" id="A0A1T5L0N0"/>
<feature type="region of interest" description="Disordered" evidence="4">
    <location>
        <begin position="1"/>
        <end position="26"/>
    </location>
</feature>
<protein>
    <submittedName>
        <fullName evidence="6">Peptide/nickel transport system substrate-binding protein</fullName>
    </submittedName>
</protein>
<evidence type="ECO:0000313" key="7">
    <source>
        <dbReference type="Proteomes" id="UP000190857"/>
    </source>
</evidence>
<dbReference type="STRING" id="123320.SAMN06309945_2840"/>
<dbReference type="GO" id="GO:0042597">
    <property type="term" value="C:periplasmic space"/>
    <property type="evidence" value="ECO:0007669"/>
    <property type="project" value="UniProtKB-ARBA"/>
</dbReference>
<keyword evidence="3" id="KW-0732">Signal</keyword>
<dbReference type="InterPro" id="IPR039424">
    <property type="entry name" value="SBP_5"/>
</dbReference>
<dbReference type="SUPFAM" id="SSF53850">
    <property type="entry name" value="Periplasmic binding protein-like II"/>
    <property type="match status" value="1"/>
</dbReference>
<organism evidence="6 7">
    <name type="scientific">Okibacterium fritillariae</name>
    <dbReference type="NCBI Taxonomy" id="123320"/>
    <lineage>
        <taxon>Bacteria</taxon>
        <taxon>Bacillati</taxon>
        <taxon>Actinomycetota</taxon>
        <taxon>Actinomycetes</taxon>
        <taxon>Micrococcales</taxon>
        <taxon>Microbacteriaceae</taxon>
        <taxon>Okibacterium</taxon>
    </lineage>
</organism>